<comment type="caution">
    <text evidence="2">The sequence shown here is derived from an EMBL/GenBank/DDBJ whole genome shotgun (WGS) entry which is preliminary data.</text>
</comment>
<dbReference type="EMBL" id="RSCD01000011">
    <property type="protein sequence ID" value="RSH90328.1"/>
    <property type="molecule type" value="Genomic_DNA"/>
</dbReference>
<sequence>MLTKHLISAFMLIMGQMALAATVTVHVAPGDNCVQANPGDTVEFTWDTAGHSVTQTTFDNPCGGGGGFNAGIMTTSGATFNVMINDTSPIFVQCIVDGHCAAGMVMTINANDSSSQSFAAFQAKAEGKAAPSASASASASGSAAATSKAASASASASATSGGGSNPYGGSSSAATKLAAPESVAGMLFVVTALLAGVTL</sequence>
<dbReference type="PANTHER" id="PTHR34883">
    <property type="entry name" value="SERINE-RICH PROTEIN, PUTATIVE-RELATED-RELATED"/>
    <property type="match status" value="1"/>
</dbReference>
<dbReference type="InterPro" id="IPR008972">
    <property type="entry name" value="Cupredoxin"/>
</dbReference>
<evidence type="ECO:0008006" key="4">
    <source>
        <dbReference type="Google" id="ProtNLM"/>
    </source>
</evidence>
<keyword evidence="3" id="KW-1185">Reference proteome</keyword>
<feature type="chain" id="PRO_5019504197" description="Phytocyanin domain-containing protein" evidence="1">
    <location>
        <begin position="21"/>
        <end position="199"/>
    </location>
</feature>
<dbReference type="AlphaFoldDB" id="A0A427YGX1"/>
<feature type="signal peptide" evidence="1">
    <location>
        <begin position="1"/>
        <end position="20"/>
    </location>
</feature>
<dbReference type="OrthoDB" id="1921208at2759"/>
<evidence type="ECO:0000313" key="3">
    <source>
        <dbReference type="Proteomes" id="UP000279259"/>
    </source>
</evidence>
<keyword evidence="1" id="KW-0732">Signal</keyword>
<organism evidence="2 3">
    <name type="scientific">Saitozyma podzolica</name>
    <dbReference type="NCBI Taxonomy" id="1890683"/>
    <lineage>
        <taxon>Eukaryota</taxon>
        <taxon>Fungi</taxon>
        <taxon>Dikarya</taxon>
        <taxon>Basidiomycota</taxon>
        <taxon>Agaricomycotina</taxon>
        <taxon>Tremellomycetes</taxon>
        <taxon>Tremellales</taxon>
        <taxon>Trimorphomycetaceae</taxon>
        <taxon>Saitozyma</taxon>
    </lineage>
</organism>
<dbReference type="Proteomes" id="UP000279259">
    <property type="component" value="Unassembled WGS sequence"/>
</dbReference>
<dbReference type="InterPro" id="IPR052953">
    <property type="entry name" value="Ser-rich/MCO-related"/>
</dbReference>
<reference evidence="2 3" key="1">
    <citation type="submission" date="2018-11" db="EMBL/GenBank/DDBJ databases">
        <title>Genome sequence of Saitozyma podzolica DSM 27192.</title>
        <authorList>
            <person name="Aliyu H."/>
            <person name="Gorte O."/>
            <person name="Ochsenreither K."/>
        </authorList>
    </citation>
    <scope>NUCLEOTIDE SEQUENCE [LARGE SCALE GENOMIC DNA]</scope>
    <source>
        <strain evidence="2 3">DSM 27192</strain>
    </source>
</reference>
<accession>A0A427YGX1</accession>
<dbReference type="SUPFAM" id="SSF49503">
    <property type="entry name" value="Cupredoxins"/>
    <property type="match status" value="1"/>
</dbReference>
<dbReference type="Gene3D" id="2.60.40.420">
    <property type="entry name" value="Cupredoxins - blue copper proteins"/>
    <property type="match status" value="1"/>
</dbReference>
<proteinExistence type="predicted"/>
<protein>
    <recommendedName>
        <fullName evidence="4">Phytocyanin domain-containing protein</fullName>
    </recommendedName>
</protein>
<dbReference type="STRING" id="1890683.A0A427YGX1"/>
<evidence type="ECO:0000256" key="1">
    <source>
        <dbReference type="SAM" id="SignalP"/>
    </source>
</evidence>
<evidence type="ECO:0000313" key="2">
    <source>
        <dbReference type="EMBL" id="RSH90328.1"/>
    </source>
</evidence>
<gene>
    <name evidence="2" type="ORF">EHS25_001662</name>
</gene>
<dbReference type="PANTHER" id="PTHR34883:SF15">
    <property type="entry name" value="EXTRACELLULAR SERINE-RICH PROTEIN"/>
    <property type="match status" value="1"/>
</dbReference>
<name>A0A427YGX1_9TREE</name>